<dbReference type="GO" id="GO:0042392">
    <property type="term" value="F:sphingosine-1-phosphate phosphatase activity"/>
    <property type="evidence" value="ECO:0000318"/>
    <property type="project" value="GO_Central"/>
</dbReference>
<feature type="transmembrane region" description="Helical" evidence="8">
    <location>
        <begin position="231"/>
        <end position="254"/>
    </location>
</feature>
<dbReference type="eggNOG" id="KOG2822">
    <property type="taxonomic scope" value="Eukaryota"/>
</dbReference>
<dbReference type="PANTHER" id="PTHR14969">
    <property type="entry name" value="SPHINGOSINE-1-PHOSPHATE PHOSPHOHYDROLASE"/>
    <property type="match status" value="1"/>
</dbReference>
<feature type="transmembrane region" description="Helical" evidence="8">
    <location>
        <begin position="295"/>
        <end position="316"/>
    </location>
</feature>
<organism evidence="10 12">
    <name type="scientific">Schizosaccharomyces japonicus (strain yFS275 / FY16936)</name>
    <name type="common">Fission yeast</name>
    <dbReference type="NCBI Taxonomy" id="402676"/>
    <lineage>
        <taxon>Eukaryota</taxon>
        <taxon>Fungi</taxon>
        <taxon>Dikarya</taxon>
        <taxon>Ascomycota</taxon>
        <taxon>Taphrinomycotina</taxon>
        <taxon>Schizosaccharomycetes</taxon>
        <taxon>Schizosaccharomycetales</taxon>
        <taxon>Schizosaccharomycetaceae</taxon>
        <taxon>Schizosaccharomyces</taxon>
    </lineage>
</organism>
<feature type="domain" description="Phosphatidic acid phosphatase type 2/haloperoxidase" evidence="9">
    <location>
        <begin position="100"/>
        <end position="221"/>
    </location>
</feature>
<dbReference type="SMART" id="SM00014">
    <property type="entry name" value="acidPPc"/>
    <property type="match status" value="1"/>
</dbReference>
<evidence type="ECO:0000256" key="6">
    <source>
        <dbReference type="ARBA" id="ARBA00023136"/>
    </source>
</evidence>
<dbReference type="SUPFAM" id="SSF48317">
    <property type="entry name" value="Acid phosphatase/Vanadium-dependent haloperoxidase"/>
    <property type="match status" value="1"/>
</dbReference>
<dbReference type="OMA" id="GRWEYPY"/>
<dbReference type="InterPro" id="IPR000326">
    <property type="entry name" value="PAP2/HPO"/>
</dbReference>
<proteinExistence type="inferred from homology"/>
<dbReference type="OrthoDB" id="301434at2759"/>
<evidence type="ECO:0000256" key="8">
    <source>
        <dbReference type="SAM" id="Phobius"/>
    </source>
</evidence>
<protein>
    <submittedName>
        <fullName evidence="10">Sphingosine-1-phosphate phosphatase</fullName>
    </submittedName>
</protein>
<feature type="transmembrane region" description="Helical" evidence="8">
    <location>
        <begin position="174"/>
        <end position="193"/>
    </location>
</feature>
<dbReference type="STRING" id="402676.B6K8A9"/>
<keyword evidence="2 8" id="KW-0812">Transmembrane</keyword>
<dbReference type="Pfam" id="PF01569">
    <property type="entry name" value="PAP2"/>
    <property type="match status" value="1"/>
</dbReference>
<dbReference type="GeneID" id="7047469"/>
<evidence type="ECO:0000256" key="2">
    <source>
        <dbReference type="ARBA" id="ARBA00022692"/>
    </source>
</evidence>
<keyword evidence="5 8" id="KW-1133">Transmembrane helix</keyword>
<dbReference type="GO" id="GO:0046839">
    <property type="term" value="P:phospholipid dephosphorylation"/>
    <property type="evidence" value="ECO:0000318"/>
    <property type="project" value="GO_Central"/>
</dbReference>
<evidence type="ECO:0000256" key="7">
    <source>
        <dbReference type="ARBA" id="ARBA00038324"/>
    </source>
</evidence>
<dbReference type="EMBL" id="KE651167">
    <property type="protein sequence ID" value="EEB09763.1"/>
    <property type="molecule type" value="Genomic_DNA"/>
</dbReference>
<dbReference type="InterPro" id="IPR036938">
    <property type="entry name" value="PAP2/HPO_sf"/>
</dbReference>
<keyword evidence="4" id="KW-0256">Endoplasmic reticulum</keyword>
<feature type="transmembrane region" description="Helical" evidence="8">
    <location>
        <begin position="200"/>
        <end position="219"/>
    </location>
</feature>
<name>B6K8A9_SCHJY</name>
<evidence type="ECO:0000256" key="1">
    <source>
        <dbReference type="ARBA" id="ARBA00004477"/>
    </source>
</evidence>
<dbReference type="AlphaFoldDB" id="B6K8A9"/>
<feature type="transmembrane region" description="Helical" evidence="8">
    <location>
        <begin position="99"/>
        <end position="123"/>
    </location>
</feature>
<gene>
    <name evidence="11" type="primary">sgp1</name>
    <name evidence="10" type="ORF">SJAG_04986</name>
</gene>
<dbReference type="GO" id="GO:0005789">
    <property type="term" value="C:endoplasmic reticulum membrane"/>
    <property type="evidence" value="ECO:0000318"/>
    <property type="project" value="GO_Central"/>
</dbReference>
<evidence type="ECO:0000256" key="4">
    <source>
        <dbReference type="ARBA" id="ARBA00022824"/>
    </source>
</evidence>
<dbReference type="Gene3D" id="1.20.144.10">
    <property type="entry name" value="Phosphatidic acid phosphatase type 2/haloperoxidase"/>
    <property type="match status" value="1"/>
</dbReference>
<feature type="transmembrane region" description="Helical" evidence="8">
    <location>
        <begin position="266"/>
        <end position="283"/>
    </location>
</feature>
<comment type="similarity">
    <text evidence="7">Belongs to the type 2 lipid phosphate phosphatase family.</text>
</comment>
<dbReference type="Proteomes" id="UP000001744">
    <property type="component" value="Unassembled WGS sequence"/>
</dbReference>
<reference evidence="10 12" key="1">
    <citation type="journal article" date="2011" name="Science">
        <title>Comparative functional genomics of the fission yeasts.</title>
        <authorList>
            <person name="Rhind N."/>
            <person name="Chen Z."/>
            <person name="Yassour M."/>
            <person name="Thompson D.A."/>
            <person name="Haas B.J."/>
            <person name="Habib N."/>
            <person name="Wapinski I."/>
            <person name="Roy S."/>
            <person name="Lin M.F."/>
            <person name="Heiman D.I."/>
            <person name="Young S.K."/>
            <person name="Furuya K."/>
            <person name="Guo Y."/>
            <person name="Pidoux A."/>
            <person name="Chen H.M."/>
            <person name="Robbertse B."/>
            <person name="Goldberg J.M."/>
            <person name="Aoki K."/>
            <person name="Bayne E.H."/>
            <person name="Berlin A.M."/>
            <person name="Desjardins C.A."/>
            <person name="Dobbs E."/>
            <person name="Dukaj L."/>
            <person name="Fan L."/>
            <person name="FitzGerald M.G."/>
            <person name="French C."/>
            <person name="Gujja S."/>
            <person name="Hansen K."/>
            <person name="Keifenheim D."/>
            <person name="Levin J.Z."/>
            <person name="Mosher R.A."/>
            <person name="Mueller C.A."/>
            <person name="Pfiffner J."/>
            <person name="Priest M."/>
            <person name="Russ C."/>
            <person name="Smialowska A."/>
            <person name="Swoboda P."/>
            <person name="Sykes S.M."/>
            <person name="Vaughn M."/>
            <person name="Vengrova S."/>
            <person name="Yoder R."/>
            <person name="Zeng Q."/>
            <person name="Allshire R."/>
            <person name="Baulcombe D."/>
            <person name="Birren B.W."/>
            <person name="Brown W."/>
            <person name="Ekwall K."/>
            <person name="Kellis M."/>
            <person name="Leatherwood J."/>
            <person name="Levin H."/>
            <person name="Margalit H."/>
            <person name="Martienssen R."/>
            <person name="Nieduszynski C.A."/>
            <person name="Spatafora J.W."/>
            <person name="Friedman N."/>
            <person name="Dalgaard J.Z."/>
            <person name="Baumann P."/>
            <person name="Niki H."/>
            <person name="Regev A."/>
            <person name="Nusbaum C."/>
        </authorList>
    </citation>
    <scope>NUCLEOTIDE SEQUENCE [LARGE SCALE GENOMIC DNA]</scope>
    <source>
        <strain evidence="12">yFS275 / FY16936</strain>
    </source>
</reference>
<evidence type="ECO:0000313" key="12">
    <source>
        <dbReference type="Proteomes" id="UP000001744"/>
    </source>
</evidence>
<keyword evidence="12" id="KW-1185">Reference proteome</keyword>
<keyword evidence="3" id="KW-0378">Hydrolase</keyword>
<feature type="transmembrane region" description="Helical" evidence="8">
    <location>
        <begin position="389"/>
        <end position="407"/>
    </location>
</feature>
<sequence length="412" mass="46766">MTTVSKEKHGSVRKEHASAHLGNLKAEYYRSKFNDVMRFRIRTILYPIIRGETPLISSLQKRFRKPSLDTYFALSAFFGTHFFFLISLPISFWSGHLSFTIAMVQLFASGCYITGFIKDYCCLPRPRSPPVKRISYTKGANFEYGFPSTHTMNAVSTATYSLFTVLHYSRDVPLWQTFTLISVIFLYAFSIMIGRLYCGMHGFLDISSGCVMGVILAYFRWTYRSFFDDLFFSPSILVPLISFVLCIFLIWALPDAVENCICIEDSISFVAVILGISIGSWASTAKTYNYLKMPASQSLIVLITRICIGVPVVGLWKELGKFILLKVLIRVFHFLGKEDLEPIRISQRGIKTAADSVFNQQNTTGLGVSTAHRDHPHPIRFDHETVARIIIYAGIGYLATHPLPLLFKWLKV</sequence>
<accession>B6K8A9</accession>
<evidence type="ECO:0000313" key="10">
    <source>
        <dbReference type="EMBL" id="EEB09763.1"/>
    </source>
</evidence>
<evidence type="ECO:0000256" key="3">
    <source>
        <dbReference type="ARBA" id="ARBA00022801"/>
    </source>
</evidence>
<keyword evidence="6 8" id="KW-0472">Membrane</keyword>
<dbReference type="PANTHER" id="PTHR14969:SF28">
    <property type="entry name" value="DIHYDROSPHINGOSINE 1-PHOSPHATE PHOSPHATASE LCB3-RELATED"/>
    <property type="match status" value="1"/>
</dbReference>
<evidence type="ECO:0000313" key="11">
    <source>
        <dbReference type="JaponicusDB" id="SJAG_04986"/>
    </source>
</evidence>
<dbReference type="JaponicusDB" id="SJAG_04986">
    <property type="gene designation" value="sgp1"/>
</dbReference>
<dbReference type="HOGENOM" id="CLU_019266_1_1_1"/>
<comment type="subcellular location">
    <subcellularLocation>
        <location evidence="1">Endoplasmic reticulum membrane</location>
        <topology evidence="1">Multi-pass membrane protein</topology>
    </subcellularLocation>
</comment>
<dbReference type="RefSeq" id="XP_002176056.1">
    <property type="nucleotide sequence ID" value="XM_002176020.2"/>
</dbReference>
<feature type="transmembrane region" description="Helical" evidence="8">
    <location>
        <begin position="71"/>
        <end position="93"/>
    </location>
</feature>
<evidence type="ECO:0000256" key="5">
    <source>
        <dbReference type="ARBA" id="ARBA00022989"/>
    </source>
</evidence>
<dbReference type="VEuPathDB" id="FungiDB:SJAG_04986"/>
<evidence type="ECO:0000259" key="9">
    <source>
        <dbReference type="SMART" id="SM00014"/>
    </source>
</evidence>
<dbReference type="CDD" id="cd03388">
    <property type="entry name" value="PAP2_SPPase1"/>
    <property type="match status" value="1"/>
</dbReference>